<keyword evidence="1" id="KW-0732">Signal</keyword>
<dbReference type="Pfam" id="PF11604">
    <property type="entry name" value="CusF_Ec"/>
    <property type="match status" value="1"/>
</dbReference>
<dbReference type="Proteomes" id="UP000237381">
    <property type="component" value="Unassembled WGS sequence"/>
</dbReference>
<feature type="signal peptide" evidence="1">
    <location>
        <begin position="1"/>
        <end position="23"/>
    </location>
</feature>
<evidence type="ECO:0000256" key="1">
    <source>
        <dbReference type="SAM" id="SignalP"/>
    </source>
</evidence>
<evidence type="ECO:0000313" key="3">
    <source>
        <dbReference type="Proteomes" id="UP000237381"/>
    </source>
</evidence>
<dbReference type="OrthoDB" id="9180744at2"/>
<feature type="chain" id="PRO_5015418044" evidence="1">
    <location>
        <begin position="24"/>
        <end position="120"/>
    </location>
</feature>
<dbReference type="EMBL" id="PQGA01000006">
    <property type="protein sequence ID" value="POR51537.1"/>
    <property type="molecule type" value="Genomic_DNA"/>
</dbReference>
<dbReference type="RefSeq" id="WP_103704787.1">
    <property type="nucleotide sequence ID" value="NZ_PQGA01000006.1"/>
</dbReference>
<sequence>MKRFLMLAALSCATGAYASYALAGDSMSTMSMAMNPPPSSKTGSDAALTRAEVVDVDAATGMVTLKHGELANIGMPAMTMAYRTKDTMLAKRVHAGEKVRVRVENIKGTPTIVAMVKAAS</sequence>
<name>A0A2S4MAK6_9BURK</name>
<reference evidence="2 3" key="1">
    <citation type="submission" date="2018-01" db="EMBL/GenBank/DDBJ databases">
        <title>Genomic Encyclopedia of Type Strains, Phase III (KMG-III): the genomes of soil and plant-associated and newly described type strains.</title>
        <authorList>
            <person name="Whitman W."/>
        </authorList>
    </citation>
    <scope>NUCLEOTIDE SEQUENCE [LARGE SCALE GENOMIC DNA]</scope>
    <source>
        <strain evidence="2 3">JCM 18070</strain>
    </source>
</reference>
<proteinExistence type="predicted"/>
<dbReference type="InterPro" id="IPR021647">
    <property type="entry name" value="CusF_Ec"/>
</dbReference>
<organism evidence="2 3">
    <name type="scientific">Paraburkholderia eburnea</name>
    <dbReference type="NCBI Taxonomy" id="1189126"/>
    <lineage>
        <taxon>Bacteria</taxon>
        <taxon>Pseudomonadati</taxon>
        <taxon>Pseudomonadota</taxon>
        <taxon>Betaproteobacteria</taxon>
        <taxon>Burkholderiales</taxon>
        <taxon>Burkholderiaceae</taxon>
        <taxon>Paraburkholderia</taxon>
    </lineage>
</organism>
<comment type="caution">
    <text evidence="2">The sequence shown here is derived from an EMBL/GenBank/DDBJ whole genome shotgun (WGS) entry which is preliminary data.</text>
</comment>
<gene>
    <name evidence="2" type="ORF">B0G62_10671</name>
</gene>
<dbReference type="InterPro" id="IPR042230">
    <property type="entry name" value="CusF_sf"/>
</dbReference>
<accession>A0A2S4MAK6</accession>
<protein>
    <submittedName>
        <fullName evidence="2">Copper binding protein CusF</fullName>
    </submittedName>
</protein>
<keyword evidence="3" id="KW-1185">Reference proteome</keyword>
<evidence type="ECO:0000313" key="2">
    <source>
        <dbReference type="EMBL" id="POR51537.1"/>
    </source>
</evidence>
<dbReference type="AlphaFoldDB" id="A0A2S4MAK6"/>
<dbReference type="Gene3D" id="2.40.50.320">
    <property type="entry name" value="Copper binding periplasmic protein CusF"/>
    <property type="match status" value="1"/>
</dbReference>